<reference evidence="1" key="1">
    <citation type="submission" date="2022-06" db="EMBL/GenBank/DDBJ databases">
        <authorList>
            <person name="Legras J.-L."/>
            <person name="Devillers H."/>
            <person name="Grondin C."/>
        </authorList>
    </citation>
    <scope>NUCLEOTIDE SEQUENCE</scope>
    <source>
        <strain evidence="1">CLIB 1444</strain>
    </source>
</reference>
<proteinExistence type="predicted"/>
<evidence type="ECO:0000313" key="2">
    <source>
        <dbReference type="Proteomes" id="UP001152531"/>
    </source>
</evidence>
<evidence type="ECO:0000313" key="1">
    <source>
        <dbReference type="EMBL" id="CAH6718829.1"/>
    </source>
</evidence>
<accession>A0ACA9Y1J8</accession>
<gene>
    <name evidence="1" type="ORF">CLIB1444_01S15434</name>
</gene>
<keyword evidence="2" id="KW-1185">Reference proteome</keyword>
<dbReference type="Proteomes" id="UP001152531">
    <property type="component" value="Unassembled WGS sequence"/>
</dbReference>
<sequence>MSEESELISKTLLTIDKFKTVDNFKQAIQSNEYQGKSYFIRSLIWKTLFLTESLTIDSWSGKLNDCRRIFHELVRREDMQLPWDTLDHENIYYKSKNVNLSRSNSHIKRTKSLKPTMKLEFTRVSSDPLSTENTKPGHETDGDHESTMAKGISDDTELLSMIIVDVDRIFPGDPFFTKDIKRELIEILYVWSKCNQVGYKQGFHEILGLIFKNLYNDCVSISDNCPLEELKILKLFNIKFFKHDVFQIFNKFLNNFGIVENYYRDEKVLLNQINVFNMYLLKIDQLIHYNLISKLNLESQLWCIKYFRLVLIREFEHDNITNLWDKLVTVSPLKFPMFLNFLIITMMINLKSNLIIGDFTECLSLLLHYPTDSDTKFMTHLFDFSVKLLDNKDDDLKLYQLGMKINSTLNPNLKISLSLNSGTKELDAKDKMALEKYRMEMRLKKRVQSLMR</sequence>
<dbReference type="EMBL" id="CALSDN010000001">
    <property type="protein sequence ID" value="CAH6718829.1"/>
    <property type="molecule type" value="Genomic_DNA"/>
</dbReference>
<organism evidence="1 2">
    <name type="scientific">[Candida] jaroonii</name>
    <dbReference type="NCBI Taxonomy" id="467808"/>
    <lineage>
        <taxon>Eukaryota</taxon>
        <taxon>Fungi</taxon>
        <taxon>Dikarya</taxon>
        <taxon>Ascomycota</taxon>
        <taxon>Saccharomycotina</taxon>
        <taxon>Pichiomycetes</taxon>
        <taxon>Debaryomycetaceae</taxon>
        <taxon>Yamadazyma</taxon>
    </lineage>
</organism>
<protein>
    <submittedName>
        <fullName evidence="1">GTPase-activating protein Gyp6p</fullName>
    </submittedName>
</protein>
<name>A0ACA9Y1J8_9ASCO</name>
<comment type="caution">
    <text evidence="1">The sequence shown here is derived from an EMBL/GenBank/DDBJ whole genome shotgun (WGS) entry which is preliminary data.</text>
</comment>